<evidence type="ECO:0000313" key="1">
    <source>
        <dbReference type="EMBL" id="GKV43114.1"/>
    </source>
</evidence>
<name>A0AAV5M011_9ROSI</name>
<reference evidence="1 2" key="1">
    <citation type="journal article" date="2021" name="Commun. Biol.">
        <title>The genome of Shorea leprosula (Dipterocarpaceae) highlights the ecological relevance of drought in aseasonal tropical rainforests.</title>
        <authorList>
            <person name="Ng K.K.S."/>
            <person name="Kobayashi M.J."/>
            <person name="Fawcett J.A."/>
            <person name="Hatakeyama M."/>
            <person name="Paape T."/>
            <person name="Ng C.H."/>
            <person name="Ang C.C."/>
            <person name="Tnah L.H."/>
            <person name="Lee C.T."/>
            <person name="Nishiyama T."/>
            <person name="Sese J."/>
            <person name="O'Brien M.J."/>
            <person name="Copetti D."/>
            <person name="Mohd Noor M.I."/>
            <person name="Ong R.C."/>
            <person name="Putra M."/>
            <person name="Sireger I.Z."/>
            <person name="Indrioko S."/>
            <person name="Kosugi Y."/>
            <person name="Izuno A."/>
            <person name="Isagi Y."/>
            <person name="Lee S.L."/>
            <person name="Shimizu K.K."/>
        </authorList>
    </citation>
    <scope>NUCLEOTIDE SEQUENCE [LARGE SCALE GENOMIC DNA]</scope>
    <source>
        <strain evidence="1">214</strain>
    </source>
</reference>
<dbReference type="EMBL" id="BPVZ01000165">
    <property type="protein sequence ID" value="GKV43114.1"/>
    <property type="molecule type" value="Genomic_DNA"/>
</dbReference>
<keyword evidence="2" id="KW-1185">Reference proteome</keyword>
<accession>A0AAV5M011</accession>
<dbReference type="AlphaFoldDB" id="A0AAV5M011"/>
<protein>
    <submittedName>
        <fullName evidence="1">Uncharacterized protein</fullName>
    </submittedName>
</protein>
<organism evidence="1 2">
    <name type="scientific">Rubroshorea leprosula</name>
    <dbReference type="NCBI Taxonomy" id="152421"/>
    <lineage>
        <taxon>Eukaryota</taxon>
        <taxon>Viridiplantae</taxon>
        <taxon>Streptophyta</taxon>
        <taxon>Embryophyta</taxon>
        <taxon>Tracheophyta</taxon>
        <taxon>Spermatophyta</taxon>
        <taxon>Magnoliopsida</taxon>
        <taxon>eudicotyledons</taxon>
        <taxon>Gunneridae</taxon>
        <taxon>Pentapetalae</taxon>
        <taxon>rosids</taxon>
        <taxon>malvids</taxon>
        <taxon>Malvales</taxon>
        <taxon>Dipterocarpaceae</taxon>
        <taxon>Rubroshorea</taxon>
    </lineage>
</organism>
<comment type="caution">
    <text evidence="1">The sequence shown here is derived from an EMBL/GenBank/DDBJ whole genome shotgun (WGS) entry which is preliminary data.</text>
</comment>
<gene>
    <name evidence="1" type="ORF">SLEP1_g50448</name>
</gene>
<dbReference type="Proteomes" id="UP001054252">
    <property type="component" value="Unassembled WGS sequence"/>
</dbReference>
<sequence length="103" mass="11033">MEPICWITSNPDLLGYVELPMGKEAIVSDFEDFAARVAHKAGNAPFVEVHYVVGVLHSIGAEVADIWAIGDCPVLLHVVQPQQDLAALVRLLLAESGEVAVAD</sequence>
<evidence type="ECO:0000313" key="2">
    <source>
        <dbReference type="Proteomes" id="UP001054252"/>
    </source>
</evidence>
<proteinExistence type="predicted"/>